<dbReference type="AlphaFoldDB" id="X6LYN6"/>
<dbReference type="EMBL" id="ASPP01026575">
    <property type="protein sequence ID" value="ETO07033.1"/>
    <property type="molecule type" value="Genomic_DNA"/>
</dbReference>
<reference evidence="1 2" key="1">
    <citation type="journal article" date="2013" name="Curr. Biol.">
        <title>The Genome of the Foraminiferan Reticulomyxa filosa.</title>
        <authorList>
            <person name="Glockner G."/>
            <person name="Hulsmann N."/>
            <person name="Schleicher M."/>
            <person name="Noegel A.A."/>
            <person name="Eichinger L."/>
            <person name="Gallinger C."/>
            <person name="Pawlowski J."/>
            <person name="Sierra R."/>
            <person name="Euteneuer U."/>
            <person name="Pillet L."/>
            <person name="Moustafa A."/>
            <person name="Platzer M."/>
            <person name="Groth M."/>
            <person name="Szafranski K."/>
            <person name="Schliwa M."/>
        </authorList>
    </citation>
    <scope>NUCLEOTIDE SEQUENCE [LARGE SCALE GENOMIC DNA]</scope>
</reference>
<evidence type="ECO:0008006" key="3">
    <source>
        <dbReference type="Google" id="ProtNLM"/>
    </source>
</evidence>
<gene>
    <name evidence="1" type="ORF">RFI_30358</name>
</gene>
<evidence type="ECO:0000313" key="1">
    <source>
        <dbReference type="EMBL" id="ETO07033.1"/>
    </source>
</evidence>
<protein>
    <recommendedName>
        <fullName evidence="3">CUE domain-containing protein</fullName>
    </recommendedName>
</protein>
<dbReference type="Proteomes" id="UP000023152">
    <property type="component" value="Unassembled WGS sequence"/>
</dbReference>
<accession>X6LYN6</accession>
<comment type="caution">
    <text evidence="1">The sequence shown here is derived from an EMBL/GenBank/DDBJ whole genome shotgun (WGS) entry which is preliminary data.</text>
</comment>
<sequence>MQHEAEKNDNAKEIKMLMALFGDVIEESELRKRLEENNGNVALVIENLTSKLTNLDVQYIYKMSKAKELKRNPKKCKKMKKMRKWEKLVQGLTCKDIAVMKNAGSKGNYSYGFTTNIEDLRDRSENATNSNEIANLITELQKFDITVVKPLSLKGNDRLFEKIQADYKGEFTLLSFGGSSMIKRHKLVMKYVTVWSNISNKSNGFNNGFLSQTIEIIQLSLEEIIDGCVQ</sequence>
<keyword evidence="2" id="KW-1185">Reference proteome</keyword>
<organism evidence="1 2">
    <name type="scientific">Reticulomyxa filosa</name>
    <dbReference type="NCBI Taxonomy" id="46433"/>
    <lineage>
        <taxon>Eukaryota</taxon>
        <taxon>Sar</taxon>
        <taxon>Rhizaria</taxon>
        <taxon>Retaria</taxon>
        <taxon>Foraminifera</taxon>
        <taxon>Monothalamids</taxon>
        <taxon>Reticulomyxidae</taxon>
        <taxon>Reticulomyxa</taxon>
    </lineage>
</organism>
<name>X6LYN6_RETFI</name>
<evidence type="ECO:0000313" key="2">
    <source>
        <dbReference type="Proteomes" id="UP000023152"/>
    </source>
</evidence>
<dbReference type="CDD" id="cd14279">
    <property type="entry name" value="CUE"/>
    <property type="match status" value="1"/>
</dbReference>
<proteinExistence type="predicted"/>